<keyword evidence="4 13" id="KW-0812">Transmembrane</keyword>
<gene>
    <name evidence="15" type="ORF">IFO67_14270</name>
</gene>
<evidence type="ECO:0000313" key="16">
    <source>
        <dbReference type="Proteomes" id="UP000603602"/>
    </source>
</evidence>
<protein>
    <submittedName>
        <fullName evidence="15">Ferric reductase-like transmembrane domain-containing protein</fullName>
    </submittedName>
</protein>
<evidence type="ECO:0000256" key="12">
    <source>
        <dbReference type="ARBA" id="ARBA00023136"/>
    </source>
</evidence>
<reference evidence="16" key="1">
    <citation type="submission" date="2023-07" db="EMBL/GenBank/DDBJ databases">
        <title>Thauera sp. CAU 1555 isolated from sand of Yaerae Beach.</title>
        <authorList>
            <person name="Kim W."/>
        </authorList>
    </citation>
    <scope>NUCLEOTIDE SEQUENCE [LARGE SCALE GENOMIC DNA]</scope>
    <source>
        <strain evidence="16">CAU 1555</strain>
    </source>
</reference>
<evidence type="ECO:0000256" key="11">
    <source>
        <dbReference type="ARBA" id="ARBA00023014"/>
    </source>
</evidence>
<evidence type="ECO:0000256" key="4">
    <source>
        <dbReference type="ARBA" id="ARBA00022692"/>
    </source>
</evidence>
<dbReference type="InterPro" id="IPR039261">
    <property type="entry name" value="FNR_nucleotide-bd"/>
</dbReference>
<keyword evidence="9" id="KW-0560">Oxidoreductase</keyword>
<evidence type="ECO:0000256" key="13">
    <source>
        <dbReference type="SAM" id="Phobius"/>
    </source>
</evidence>
<evidence type="ECO:0000256" key="6">
    <source>
        <dbReference type="ARBA" id="ARBA00022723"/>
    </source>
</evidence>
<dbReference type="InterPro" id="IPR050415">
    <property type="entry name" value="MRET"/>
</dbReference>
<keyword evidence="10" id="KW-0408">Iron</keyword>
<dbReference type="InterPro" id="IPR013130">
    <property type="entry name" value="Fe3_Rdtase_TM_dom"/>
</dbReference>
<dbReference type="InterPro" id="IPR017927">
    <property type="entry name" value="FAD-bd_FR_type"/>
</dbReference>
<keyword evidence="16" id="KW-1185">Reference proteome</keyword>
<comment type="cofactor">
    <cofactor evidence="1">
        <name>FAD</name>
        <dbReference type="ChEBI" id="CHEBI:57692"/>
    </cofactor>
</comment>
<organism evidence="15 16">
    <name type="scientific">Thauera sedimentorum</name>
    <dbReference type="NCBI Taxonomy" id="2767595"/>
    <lineage>
        <taxon>Bacteria</taxon>
        <taxon>Pseudomonadati</taxon>
        <taxon>Pseudomonadota</taxon>
        <taxon>Betaproteobacteria</taxon>
        <taxon>Rhodocyclales</taxon>
        <taxon>Zoogloeaceae</taxon>
        <taxon>Thauera</taxon>
    </lineage>
</organism>
<keyword evidence="12 13" id="KW-0472">Membrane</keyword>
<keyword evidence="3" id="KW-0285">Flavoprotein</keyword>
<comment type="caution">
    <text evidence="15">The sequence shown here is derived from an EMBL/GenBank/DDBJ whole genome shotgun (WGS) entry which is preliminary data.</text>
</comment>
<sequence>MNAVAGVSVVSPANRLAAPALLLALAAGCVAWAWPAGLDGWRALAIVSAWAGSGLLAGSLLLMVREPRLAALFGGLDAQYRWHHRGGVLAYALLLIHPLALAGAGWQESPAVAWLALAPWAHHWPVWLGWAGLVLLMIGLAATFSAHLPYRRWRALHYLAGAGVLAGLGHVAALLAQLGPLWLLLPASVLAIAWRLLGADLGLAARPYRVRSVTHPAARMVEAVLEPCGPRMAVAPGQFVFAAFGDGAHFRGCREFHPFTVSGVGDDGTLAVGIKALGPCSTHVQALESGVTVRLEGPFGRFLADRAKSPQLWLAGGVGITPFIAALRAGPLAQPTVLIYLFRGAQDAAYLEELQTLAGADPQLALLAEAADGPPPLADLLGRVPQLAGRAVQLCGPAPLIDAARSELAARGVPPGAIHFELFDFR</sequence>
<keyword evidence="6" id="KW-0479">Metal-binding</keyword>
<feature type="transmembrane region" description="Helical" evidence="13">
    <location>
        <begin position="43"/>
        <end position="64"/>
    </location>
</feature>
<keyword evidence="8 13" id="KW-1133">Transmembrane helix</keyword>
<dbReference type="EMBL" id="JACYTO010000002">
    <property type="protein sequence ID" value="MBD8504058.1"/>
    <property type="molecule type" value="Genomic_DNA"/>
</dbReference>
<evidence type="ECO:0000256" key="8">
    <source>
        <dbReference type="ARBA" id="ARBA00022989"/>
    </source>
</evidence>
<evidence type="ECO:0000313" key="15">
    <source>
        <dbReference type="EMBL" id="MBD8504058.1"/>
    </source>
</evidence>
<feature type="domain" description="FAD-binding FR-type" evidence="14">
    <location>
        <begin position="203"/>
        <end position="305"/>
    </location>
</feature>
<name>A0ABR9BCI2_9RHOO</name>
<proteinExistence type="predicted"/>
<dbReference type="SUPFAM" id="SSF63380">
    <property type="entry name" value="Riboflavin synthase domain-like"/>
    <property type="match status" value="1"/>
</dbReference>
<evidence type="ECO:0000256" key="1">
    <source>
        <dbReference type="ARBA" id="ARBA00001974"/>
    </source>
</evidence>
<keyword evidence="11" id="KW-0411">Iron-sulfur</keyword>
<accession>A0ABR9BCI2</accession>
<evidence type="ECO:0000256" key="7">
    <source>
        <dbReference type="ARBA" id="ARBA00022827"/>
    </source>
</evidence>
<feature type="transmembrane region" description="Helical" evidence="13">
    <location>
        <begin position="127"/>
        <end position="148"/>
    </location>
</feature>
<evidence type="ECO:0000259" key="14">
    <source>
        <dbReference type="PROSITE" id="PS51384"/>
    </source>
</evidence>
<keyword evidence="7" id="KW-0274">FAD</keyword>
<evidence type="ECO:0000256" key="5">
    <source>
        <dbReference type="ARBA" id="ARBA00022714"/>
    </source>
</evidence>
<dbReference type="PANTHER" id="PTHR47354:SF8">
    <property type="entry name" value="1,2-PHENYLACETYL-COA EPOXIDASE, SUBUNIT E"/>
    <property type="match status" value="1"/>
</dbReference>
<dbReference type="Pfam" id="PF01794">
    <property type="entry name" value="Ferric_reduct"/>
    <property type="match status" value="1"/>
</dbReference>
<comment type="subcellular location">
    <subcellularLocation>
        <location evidence="2">Membrane</location>
        <topology evidence="2">Multi-pass membrane protein</topology>
    </subcellularLocation>
</comment>
<dbReference type="PANTHER" id="PTHR47354">
    <property type="entry name" value="NADH OXIDOREDUCTASE HCR"/>
    <property type="match status" value="1"/>
</dbReference>
<dbReference type="Proteomes" id="UP000603602">
    <property type="component" value="Unassembled WGS sequence"/>
</dbReference>
<evidence type="ECO:0000256" key="10">
    <source>
        <dbReference type="ARBA" id="ARBA00023004"/>
    </source>
</evidence>
<dbReference type="Gene3D" id="3.40.50.80">
    <property type="entry name" value="Nucleotide-binding domain of ferredoxin-NADP reductase (FNR) module"/>
    <property type="match status" value="1"/>
</dbReference>
<feature type="transmembrane region" description="Helical" evidence="13">
    <location>
        <begin position="155"/>
        <end position="175"/>
    </location>
</feature>
<evidence type="ECO:0000256" key="2">
    <source>
        <dbReference type="ARBA" id="ARBA00004141"/>
    </source>
</evidence>
<dbReference type="PROSITE" id="PS51384">
    <property type="entry name" value="FAD_FR"/>
    <property type="match status" value="1"/>
</dbReference>
<dbReference type="RefSeq" id="WP_187718839.1">
    <property type="nucleotide sequence ID" value="NZ_JACTAH010000002.1"/>
</dbReference>
<evidence type="ECO:0000256" key="9">
    <source>
        <dbReference type="ARBA" id="ARBA00023002"/>
    </source>
</evidence>
<feature type="transmembrane region" description="Helical" evidence="13">
    <location>
        <begin position="88"/>
        <end position="107"/>
    </location>
</feature>
<dbReference type="Gene3D" id="2.40.30.10">
    <property type="entry name" value="Translation factors"/>
    <property type="match status" value="1"/>
</dbReference>
<dbReference type="InterPro" id="IPR017938">
    <property type="entry name" value="Riboflavin_synthase-like_b-brl"/>
</dbReference>
<keyword evidence="5" id="KW-0001">2Fe-2S</keyword>
<dbReference type="SUPFAM" id="SSF52343">
    <property type="entry name" value="Ferredoxin reductase-like, C-terminal NADP-linked domain"/>
    <property type="match status" value="1"/>
</dbReference>
<evidence type="ECO:0000256" key="3">
    <source>
        <dbReference type="ARBA" id="ARBA00022630"/>
    </source>
</evidence>